<evidence type="ECO:0000256" key="1">
    <source>
        <dbReference type="ARBA" id="ARBA00004141"/>
    </source>
</evidence>
<dbReference type="Gene3D" id="1.20.1250.20">
    <property type="entry name" value="MFS general substrate transporter like domains"/>
    <property type="match status" value="2"/>
</dbReference>
<accession>A0A914YPU9</accession>
<dbReference type="GO" id="GO:0016020">
    <property type="term" value="C:membrane"/>
    <property type="evidence" value="ECO:0007669"/>
    <property type="project" value="UniProtKB-SubCell"/>
</dbReference>
<comment type="subcellular location">
    <subcellularLocation>
        <location evidence="1">Membrane</location>
        <topology evidence="1">Multi-pass membrane protein</topology>
    </subcellularLocation>
</comment>
<dbReference type="CDD" id="cd17352">
    <property type="entry name" value="MFS_MCT_SLC16"/>
    <property type="match status" value="1"/>
</dbReference>
<keyword evidence="4" id="KW-1185">Reference proteome</keyword>
<feature type="transmembrane region" description="Helical" evidence="2">
    <location>
        <begin position="451"/>
        <end position="470"/>
    </location>
</feature>
<dbReference type="SUPFAM" id="SSF103473">
    <property type="entry name" value="MFS general substrate transporter"/>
    <property type="match status" value="1"/>
</dbReference>
<keyword evidence="2" id="KW-0812">Transmembrane</keyword>
<keyword evidence="2" id="KW-1133">Transmembrane helix</keyword>
<dbReference type="AlphaFoldDB" id="A0A914YPU9"/>
<keyword evidence="2" id="KW-0472">Membrane</keyword>
<reference evidence="5" key="1">
    <citation type="submission" date="2022-11" db="UniProtKB">
        <authorList>
            <consortium name="WormBaseParasite"/>
        </authorList>
    </citation>
    <scope>IDENTIFICATION</scope>
</reference>
<dbReference type="InterPro" id="IPR011701">
    <property type="entry name" value="MFS"/>
</dbReference>
<dbReference type="Proteomes" id="UP000887577">
    <property type="component" value="Unplaced"/>
</dbReference>
<dbReference type="Pfam" id="PF07690">
    <property type="entry name" value="MFS_1"/>
    <property type="match status" value="2"/>
</dbReference>
<evidence type="ECO:0000313" key="4">
    <source>
        <dbReference type="Proteomes" id="UP000887577"/>
    </source>
</evidence>
<dbReference type="PANTHER" id="PTHR11360">
    <property type="entry name" value="MONOCARBOXYLATE TRANSPORTER"/>
    <property type="match status" value="1"/>
</dbReference>
<feature type="transmembrane region" description="Helical" evidence="2">
    <location>
        <begin position="79"/>
        <end position="99"/>
    </location>
</feature>
<name>A0A914YPU9_9BILA</name>
<dbReference type="PANTHER" id="PTHR11360:SF238">
    <property type="entry name" value="SD10469P"/>
    <property type="match status" value="1"/>
</dbReference>
<dbReference type="InterPro" id="IPR050327">
    <property type="entry name" value="Proton-linked_MCT"/>
</dbReference>
<dbReference type="GO" id="GO:0008028">
    <property type="term" value="F:monocarboxylic acid transmembrane transporter activity"/>
    <property type="evidence" value="ECO:0007669"/>
    <property type="project" value="TreeGrafter"/>
</dbReference>
<dbReference type="WBParaSite" id="PSU_v2.g21488.t1">
    <property type="protein sequence ID" value="PSU_v2.g21488.t1"/>
    <property type="gene ID" value="PSU_v2.g21488"/>
</dbReference>
<evidence type="ECO:0000256" key="2">
    <source>
        <dbReference type="SAM" id="Phobius"/>
    </source>
</evidence>
<sequence>MRKEDDRDRVHSHSEVVEEMLHNKEIETETRLEEVGVIQPPDGGYGWVVVLASFFANAVVDGVIFSIGETILPIWEKEFKANTATVSIATSLLAGSYLLSGPLASALANHFGCHLVAIAGALIAALGFFVSALMPALPVIYFTFGIVGGVGFGLIFLPAVVIVGQYFSNKRALATGIAVCGSGIGTSIFSYLNPLILELCGGNWRFFMFTISGITCSCCIFGYFFKPLQPTASQVKKAAEIAKEYMDQKAEILEHEPTLEIVDNDNQYISPGTVIERLPRQSLGSRTLNPEAPFLSTLSLNTGAARERAVWGSEVESLQVTRKSLTALNRPLSKPDAFYPGSTQKLNERNLEAATHRPNRSVSALGTGAATSHHSQLMLSTAALPTTESYATGNWSEGIFSALRLLFDFDLLYSPTFHVLAISGFLTLTCFFVPFMFLGQSAIAKGVEPGLTKYLVFTLGAVNVFARIICGYISDHPNVDPLWVTNISLIIAGLVTIGVPYVDQFWHYIIYCVFFAVGVACFAALRSIIVVEIFGLERLTSAYGILLLYMGVAAFVGPPFAAYLKTITNNYTLSFIVMGALMTLSGVIAIPLRRINRWEQKRNMEKAHPVEMKPLTNGNNH</sequence>
<organism evidence="4 5">
    <name type="scientific">Panagrolaimus superbus</name>
    <dbReference type="NCBI Taxonomy" id="310955"/>
    <lineage>
        <taxon>Eukaryota</taxon>
        <taxon>Metazoa</taxon>
        <taxon>Ecdysozoa</taxon>
        <taxon>Nematoda</taxon>
        <taxon>Chromadorea</taxon>
        <taxon>Rhabditida</taxon>
        <taxon>Tylenchina</taxon>
        <taxon>Panagrolaimomorpha</taxon>
        <taxon>Panagrolaimoidea</taxon>
        <taxon>Panagrolaimidae</taxon>
        <taxon>Panagrolaimus</taxon>
    </lineage>
</organism>
<dbReference type="InterPro" id="IPR036259">
    <property type="entry name" value="MFS_trans_sf"/>
</dbReference>
<feature type="domain" description="Major facilitator superfamily (MFS) profile" evidence="3">
    <location>
        <begin position="46"/>
        <end position="597"/>
    </location>
</feature>
<feature type="transmembrane region" description="Helical" evidence="2">
    <location>
        <begin position="543"/>
        <end position="564"/>
    </location>
</feature>
<feature type="transmembrane region" description="Helical" evidence="2">
    <location>
        <begin position="482"/>
        <end position="502"/>
    </location>
</feature>
<dbReference type="InterPro" id="IPR020846">
    <property type="entry name" value="MFS_dom"/>
</dbReference>
<evidence type="ECO:0000259" key="3">
    <source>
        <dbReference type="PROSITE" id="PS50850"/>
    </source>
</evidence>
<proteinExistence type="predicted"/>
<evidence type="ECO:0000313" key="5">
    <source>
        <dbReference type="WBParaSite" id="PSU_v2.g21488.t1"/>
    </source>
</evidence>
<feature type="transmembrane region" description="Helical" evidence="2">
    <location>
        <begin position="204"/>
        <end position="225"/>
    </location>
</feature>
<protein>
    <submittedName>
        <fullName evidence="5">Major facilitator superfamily (MFS) profile domain-containing protein</fullName>
    </submittedName>
</protein>
<feature type="transmembrane region" description="Helical" evidence="2">
    <location>
        <begin position="139"/>
        <end position="160"/>
    </location>
</feature>
<feature type="transmembrane region" description="Helical" evidence="2">
    <location>
        <begin position="45"/>
        <end position="67"/>
    </location>
</feature>
<dbReference type="PROSITE" id="PS50850">
    <property type="entry name" value="MFS"/>
    <property type="match status" value="1"/>
</dbReference>
<feature type="transmembrane region" description="Helical" evidence="2">
    <location>
        <begin position="508"/>
        <end position="531"/>
    </location>
</feature>
<feature type="transmembrane region" description="Helical" evidence="2">
    <location>
        <begin position="111"/>
        <end position="133"/>
    </location>
</feature>
<feature type="transmembrane region" description="Helical" evidence="2">
    <location>
        <begin position="417"/>
        <end position="439"/>
    </location>
</feature>
<feature type="transmembrane region" description="Helical" evidence="2">
    <location>
        <begin position="172"/>
        <end position="192"/>
    </location>
</feature>
<feature type="transmembrane region" description="Helical" evidence="2">
    <location>
        <begin position="570"/>
        <end position="592"/>
    </location>
</feature>